<dbReference type="RefSeq" id="WP_343908415.1">
    <property type="nucleotide sequence ID" value="NZ_BAAAJE010000015.1"/>
</dbReference>
<dbReference type="SUPFAM" id="SSF52540">
    <property type="entry name" value="P-loop containing nucleoside triphosphate hydrolases"/>
    <property type="match status" value="1"/>
</dbReference>
<comment type="caution">
    <text evidence="1">The sequence shown here is derived from an EMBL/GenBank/DDBJ whole genome shotgun (WGS) entry which is preliminary data.</text>
</comment>
<proteinExistence type="predicted"/>
<dbReference type="InterPro" id="IPR027417">
    <property type="entry name" value="P-loop_NTPase"/>
</dbReference>
<evidence type="ECO:0000313" key="1">
    <source>
        <dbReference type="EMBL" id="GAA1149474.1"/>
    </source>
</evidence>
<protein>
    <recommendedName>
        <fullName evidence="3">NACHT domain-containing protein</fullName>
    </recommendedName>
</protein>
<evidence type="ECO:0000313" key="2">
    <source>
        <dbReference type="Proteomes" id="UP001499979"/>
    </source>
</evidence>
<reference evidence="1 2" key="1">
    <citation type="journal article" date="2019" name="Int. J. Syst. Evol. Microbiol.">
        <title>The Global Catalogue of Microorganisms (GCM) 10K type strain sequencing project: providing services to taxonomists for standard genome sequencing and annotation.</title>
        <authorList>
            <consortium name="The Broad Institute Genomics Platform"/>
            <consortium name="The Broad Institute Genome Sequencing Center for Infectious Disease"/>
            <person name="Wu L."/>
            <person name="Ma J."/>
        </authorList>
    </citation>
    <scope>NUCLEOTIDE SEQUENCE [LARGE SCALE GENOMIC DNA]</scope>
    <source>
        <strain evidence="1 2">JCM 11813</strain>
    </source>
</reference>
<organism evidence="1 2">
    <name type="scientific">Nocardioides aquiterrae</name>
    <dbReference type="NCBI Taxonomy" id="203799"/>
    <lineage>
        <taxon>Bacteria</taxon>
        <taxon>Bacillati</taxon>
        <taxon>Actinomycetota</taxon>
        <taxon>Actinomycetes</taxon>
        <taxon>Propionibacteriales</taxon>
        <taxon>Nocardioidaceae</taxon>
        <taxon>Nocardioides</taxon>
    </lineage>
</organism>
<evidence type="ECO:0008006" key="3">
    <source>
        <dbReference type="Google" id="ProtNLM"/>
    </source>
</evidence>
<sequence>MAPRETASSSRYLYERLTDKRFQELCGALLAHLFPNVTCYPVGQADGGRDAVHKDPTTGDAIYQVKWTSKPLRDPVAWLDSAINQEAENIKQLVKDGATRYYLLTSIAGTSARSRGTMDKLDQRLVAHSKTFGVPMQCWWRADIDARVDSAPTSLKWTYQEMLAGVDAVRYVIEADDIEAKDQELRALLLKLLSTQWVDDAKVKFKQVELDSHFLADLFIDVEALRSGEARRTADLNPVSPPAEALGGAAAYLLAARRPLTLVRGEPGQGKSTLGQYLCQVHRAAFLPEGEYRPGPAPELTTDSPRLPIRADLRDYSTWLSGRDPFSEGNKKGKAPRPGSIEQFLADLITTKSGGHKATQADVDDILHRFPTLVVLDGLDEVASPTTRDRVVAEIDRFASRLGNSVTPPQLVVTTRPNASGMAEPTQDMFETITLSRLSPKLRTAYLRRWADAQKIRGRDRHDLERNFRERSAEPHILQLADNPMQLSILLYLMHIRGSSVPVGRTNLYRSYMEKFLDREAAKTPAVEEFRDDLEEVTSFLGWRLQSQAEATKSNGQVATKDLKKGILDYLFGVEKDTSLVDALFTTVTDRVWALTSKVQGTFEFDVQPLREFFAARFLNEFAGAGLHGFDPSAVLRELVRRAYWLNTARFYAGFARPNELAGLVEGIAEELESQTTRHRQVRLATWTLLSDGVFSAKPRTQRQAVELLSDDLSIRLLTSIAKAPDGPALSAAWGGDAYASILKSQIENDPHSPIAGDRATLIGQLVPRHDFDDWWQPLLQAAATPEDQLAWLRIGRAADAPSRLRAQHIERLVLPDDHAVVTAAYAGVAPPDASDLGKRMTQVVLDGLALDYAIPTTTEAGDLLRAASPHSHLYRIREFNTDYGAGRALHQNHETDSQRQASFKRLRARDARFGKVQAARRFNKGQAGSVAPWGNTARALADIYGPCWLAAEIAVIGSGLPDMFTGAVDQTKGTDPLGTAADYGRLVWEVRRNRSNADWWKTVVESFDDDLSRATWALALVVAADQTVVQSSLALLHSVVTTLPDARLHALVSGSSRIGATGLLRRLNSELVQAGAALSPLVGLLLAQHSTTFEQLDELPMFTNEELSDLARFGIGAWPALNASAARLRTNPSDELLDCLRRFGASAPLLTMTLRRGDEEYARSILADSSHFPQSLVLAAEQLVTASLSDGPLADVAASKHWFEL</sequence>
<dbReference type="Gene3D" id="3.40.50.300">
    <property type="entry name" value="P-loop containing nucleotide triphosphate hydrolases"/>
    <property type="match status" value="1"/>
</dbReference>
<accession>A0ABN1UGE0</accession>
<name>A0ABN1UGE0_9ACTN</name>
<keyword evidence="2" id="KW-1185">Reference proteome</keyword>
<dbReference type="Proteomes" id="UP001499979">
    <property type="component" value="Unassembled WGS sequence"/>
</dbReference>
<dbReference type="EMBL" id="BAAAJE010000015">
    <property type="protein sequence ID" value="GAA1149474.1"/>
    <property type="molecule type" value="Genomic_DNA"/>
</dbReference>
<gene>
    <name evidence="1" type="ORF">GCM10009606_30270</name>
</gene>